<comment type="caution">
    <text evidence="3">The sequence shown here is derived from an EMBL/GenBank/DDBJ whole genome shotgun (WGS) entry which is preliminary data.</text>
</comment>
<gene>
    <name evidence="3" type="ORF">ENM30_05290</name>
    <name evidence="2" type="ORF">ENU43_05810</name>
</gene>
<feature type="domain" description="Glucose/Sorbosone dehydrogenase" evidence="1">
    <location>
        <begin position="48"/>
        <end position="358"/>
    </location>
</feature>
<sequence>MVGWVVRRRVFLAVLGFASALGAAALASSFFRSGEKSYSSFTVVAEKLSVPWSISFISSDEALFTERNGAVKLLTLSTGRVEEVGRFEVAAVGEGGLLGIETRRAGGKTIVYLYHSYREGGKIFNKVVKTIYNGGLQDPVDIISGIPGGTVHNGGRLKIGPDNMLYIATGEGGVPDLSQDTGSLGGKILRLTPDGEVPQDNPFKTPVYALGLRNPQGLAWHPVTQELYCTDHGPSGEGLRIAHDEVNLIKPGANYGWPIVIGDDGDEKFVKPVVHSGLETWAPSGCCFYTGRGNPEFSNSLFFAALRGRHLHRLVFDEDGHRVVLSEKLFDGQFGRLRDVVEGPDGNLYILTSNRDGRGSPTPNDDRIIRVTF</sequence>
<reference evidence="3" key="1">
    <citation type="journal article" date="2020" name="mSystems">
        <title>Genome- and Community-Level Interaction Insights into Carbon Utilization and Element Cycling Functions of Hydrothermarchaeota in Hydrothermal Sediment.</title>
        <authorList>
            <person name="Zhou Z."/>
            <person name="Liu Y."/>
            <person name="Xu W."/>
            <person name="Pan J."/>
            <person name="Luo Z.H."/>
            <person name="Li M."/>
        </authorList>
    </citation>
    <scope>NUCLEOTIDE SEQUENCE [LARGE SCALE GENOMIC DNA]</scope>
    <source>
        <strain evidence="3">SpSt-1073</strain>
        <strain evidence="2">SpSt-669</strain>
    </source>
</reference>
<dbReference type="Gene3D" id="2.120.10.30">
    <property type="entry name" value="TolB, C-terminal domain"/>
    <property type="match status" value="1"/>
</dbReference>
<dbReference type="AlphaFoldDB" id="A0A7J3WD87"/>
<dbReference type="InterPro" id="IPR012938">
    <property type="entry name" value="Glc/Sorbosone_DH"/>
</dbReference>
<evidence type="ECO:0000313" key="2">
    <source>
        <dbReference type="EMBL" id="HGL41160.1"/>
    </source>
</evidence>
<dbReference type="InterPro" id="IPR011041">
    <property type="entry name" value="Quinoprot_gluc/sorb_DH_b-prop"/>
</dbReference>
<dbReference type="InterPro" id="IPR011042">
    <property type="entry name" value="6-blade_b-propeller_TolB-like"/>
</dbReference>
<proteinExistence type="predicted"/>
<dbReference type="EMBL" id="DRXG01000115">
    <property type="protein sequence ID" value="HHN52708.1"/>
    <property type="molecule type" value="Genomic_DNA"/>
</dbReference>
<dbReference type="EMBL" id="DTCM01000074">
    <property type="protein sequence ID" value="HGL41160.1"/>
    <property type="molecule type" value="Genomic_DNA"/>
</dbReference>
<evidence type="ECO:0000313" key="3">
    <source>
        <dbReference type="EMBL" id="HHN52708.1"/>
    </source>
</evidence>
<organism evidence="3">
    <name type="scientific">Caldiarchaeum subterraneum</name>
    <dbReference type="NCBI Taxonomy" id="311458"/>
    <lineage>
        <taxon>Archaea</taxon>
        <taxon>Nitrososphaerota</taxon>
        <taxon>Candidatus Caldarchaeales</taxon>
        <taxon>Candidatus Caldarchaeaceae</taxon>
        <taxon>Candidatus Caldarchaeum</taxon>
    </lineage>
</organism>
<dbReference type="PANTHER" id="PTHR19328:SF13">
    <property type="entry name" value="HIPL1 PROTEIN"/>
    <property type="match status" value="1"/>
</dbReference>
<accession>A0A7J3WD87</accession>
<dbReference type="PANTHER" id="PTHR19328">
    <property type="entry name" value="HEDGEHOG-INTERACTING PROTEIN"/>
    <property type="match status" value="1"/>
</dbReference>
<evidence type="ECO:0000259" key="1">
    <source>
        <dbReference type="Pfam" id="PF07995"/>
    </source>
</evidence>
<name>A0A7J3WD87_CALS0</name>
<protein>
    <submittedName>
        <fullName evidence="3">PQQ-dependent sugar dehydrogenase</fullName>
    </submittedName>
</protein>
<dbReference type="Pfam" id="PF07995">
    <property type="entry name" value="GSDH"/>
    <property type="match status" value="1"/>
</dbReference>
<dbReference type="SUPFAM" id="SSF50952">
    <property type="entry name" value="Soluble quinoprotein glucose dehydrogenase"/>
    <property type="match status" value="1"/>
</dbReference>